<reference evidence="2 3" key="1">
    <citation type="submission" date="2019-03" db="EMBL/GenBank/DDBJ databases">
        <title>Genomics of glacier-inhabiting Cryobacterium strains.</title>
        <authorList>
            <person name="Liu Q."/>
            <person name="Xin Y.-H."/>
        </authorList>
    </citation>
    <scope>NUCLEOTIDE SEQUENCE [LARGE SCALE GENOMIC DNA]</scope>
    <source>
        <strain evidence="2 3">CGMCC 1.10440</strain>
    </source>
</reference>
<protein>
    <submittedName>
        <fullName evidence="2">Uncharacterized protein</fullName>
    </submittedName>
</protein>
<evidence type="ECO:0000256" key="1">
    <source>
        <dbReference type="SAM" id="MobiDB-lite"/>
    </source>
</evidence>
<comment type="caution">
    <text evidence="2">The sequence shown here is derived from an EMBL/GenBank/DDBJ whole genome shotgun (WGS) entry which is preliminary data.</text>
</comment>
<evidence type="ECO:0000313" key="2">
    <source>
        <dbReference type="EMBL" id="TFB79700.1"/>
    </source>
</evidence>
<organism evidence="2 3">
    <name type="scientific">Terrimesophilobacter mesophilus</name>
    <dbReference type="NCBI Taxonomy" id="433647"/>
    <lineage>
        <taxon>Bacteria</taxon>
        <taxon>Bacillati</taxon>
        <taxon>Actinomycetota</taxon>
        <taxon>Actinomycetes</taxon>
        <taxon>Micrococcales</taxon>
        <taxon>Microbacteriaceae</taxon>
        <taxon>Terrimesophilobacter</taxon>
    </lineage>
</organism>
<feature type="region of interest" description="Disordered" evidence="1">
    <location>
        <begin position="21"/>
        <end position="65"/>
    </location>
</feature>
<sequence>MCQARRMRPAVSAPARRVCACTHGRNRVTRAQTTGSGWGRRERGGGDGSGEGATGAGRGRGGPQR</sequence>
<evidence type="ECO:0000313" key="3">
    <source>
        <dbReference type="Proteomes" id="UP000298488"/>
    </source>
</evidence>
<proteinExistence type="predicted"/>
<gene>
    <name evidence="2" type="ORF">E3N84_06385</name>
</gene>
<dbReference type="Proteomes" id="UP000298488">
    <property type="component" value="Unassembled WGS sequence"/>
</dbReference>
<dbReference type="EMBL" id="SOFI01000003">
    <property type="protein sequence ID" value="TFB79700.1"/>
    <property type="molecule type" value="Genomic_DNA"/>
</dbReference>
<feature type="compositionally biased region" description="Gly residues" evidence="1">
    <location>
        <begin position="46"/>
        <end position="65"/>
    </location>
</feature>
<keyword evidence="3" id="KW-1185">Reference proteome</keyword>
<accession>A0A4R8VC62</accession>
<name>A0A4R8VC62_9MICO</name>
<dbReference type="AlphaFoldDB" id="A0A4R8VC62"/>